<dbReference type="GO" id="GO:0000407">
    <property type="term" value="C:phagophore assembly site"/>
    <property type="evidence" value="ECO:0007669"/>
    <property type="project" value="TreeGrafter"/>
</dbReference>
<accession>A0A9P1I9E2</accession>
<keyword evidence="2 5" id="KW-0547">Nucleotide-binding</keyword>
<keyword evidence="8" id="KW-1185">Reference proteome</keyword>
<dbReference type="PANTHER" id="PTHR24348">
    <property type="entry name" value="SERINE/THREONINE-PROTEIN KINASE UNC-51-RELATED"/>
    <property type="match status" value="1"/>
</dbReference>
<dbReference type="GO" id="GO:0016020">
    <property type="term" value="C:membrane"/>
    <property type="evidence" value="ECO:0007669"/>
    <property type="project" value="TreeGrafter"/>
</dbReference>
<dbReference type="OrthoDB" id="4062651at2759"/>
<dbReference type="GO" id="GO:0005829">
    <property type="term" value="C:cytosol"/>
    <property type="evidence" value="ECO:0007669"/>
    <property type="project" value="TreeGrafter"/>
</dbReference>
<dbReference type="PROSITE" id="PS00107">
    <property type="entry name" value="PROTEIN_KINASE_ATP"/>
    <property type="match status" value="1"/>
</dbReference>
<dbReference type="PANTHER" id="PTHR24348:SF22">
    <property type="entry name" value="NON-SPECIFIC SERINE_THREONINE PROTEIN KINASE"/>
    <property type="match status" value="1"/>
</dbReference>
<dbReference type="Pfam" id="PF00069">
    <property type="entry name" value="Pkinase"/>
    <property type="match status" value="1"/>
</dbReference>
<dbReference type="GO" id="GO:0010506">
    <property type="term" value="P:regulation of autophagy"/>
    <property type="evidence" value="ECO:0007669"/>
    <property type="project" value="InterPro"/>
</dbReference>
<dbReference type="InterPro" id="IPR000719">
    <property type="entry name" value="Prot_kinase_dom"/>
</dbReference>
<evidence type="ECO:0000313" key="8">
    <source>
        <dbReference type="Proteomes" id="UP001152747"/>
    </source>
</evidence>
<dbReference type="GO" id="GO:0004674">
    <property type="term" value="F:protein serine/threonine kinase activity"/>
    <property type="evidence" value="ECO:0007669"/>
    <property type="project" value="InterPro"/>
</dbReference>
<evidence type="ECO:0000256" key="4">
    <source>
        <dbReference type="ARBA" id="ARBA00022840"/>
    </source>
</evidence>
<comment type="caution">
    <text evidence="7">The sequence shown here is derived from an EMBL/GenBank/DDBJ whole genome shotgun (WGS) entry which is preliminary data.</text>
</comment>
<feature type="domain" description="Protein kinase" evidence="6">
    <location>
        <begin position="16"/>
        <end position="215"/>
    </location>
</feature>
<dbReference type="SUPFAM" id="SSF56112">
    <property type="entry name" value="Protein kinase-like (PK-like)"/>
    <property type="match status" value="1"/>
</dbReference>
<feature type="binding site" evidence="5">
    <location>
        <position position="43"/>
    </location>
    <ligand>
        <name>ATP</name>
        <dbReference type="ChEBI" id="CHEBI:30616"/>
    </ligand>
</feature>
<dbReference type="InterPro" id="IPR017441">
    <property type="entry name" value="Protein_kinase_ATP_BS"/>
</dbReference>
<dbReference type="Gene3D" id="1.10.510.10">
    <property type="entry name" value="Transferase(Phosphotransferase) domain 1"/>
    <property type="match status" value="1"/>
</dbReference>
<dbReference type="PROSITE" id="PS50011">
    <property type="entry name" value="PROTEIN_KINASE_DOM"/>
    <property type="match status" value="1"/>
</dbReference>
<name>A0A9P1I9E2_9PELO</name>
<gene>
    <name evidence="7" type="ORF">CAMP_LOCUS3506</name>
</gene>
<evidence type="ECO:0000256" key="3">
    <source>
        <dbReference type="ARBA" id="ARBA00022777"/>
    </source>
</evidence>
<keyword evidence="4 5" id="KW-0067">ATP-binding</keyword>
<dbReference type="GO" id="GO:0000045">
    <property type="term" value="P:autophagosome assembly"/>
    <property type="evidence" value="ECO:0007669"/>
    <property type="project" value="TreeGrafter"/>
</dbReference>
<keyword evidence="3" id="KW-0418">Kinase</keyword>
<dbReference type="EMBL" id="CANHGI010000002">
    <property type="protein sequence ID" value="CAI5440869.1"/>
    <property type="molecule type" value="Genomic_DNA"/>
</dbReference>
<dbReference type="GO" id="GO:0005524">
    <property type="term" value="F:ATP binding"/>
    <property type="evidence" value="ECO:0007669"/>
    <property type="project" value="UniProtKB-UniRule"/>
</dbReference>
<dbReference type="CDD" id="cd00180">
    <property type="entry name" value="PKc"/>
    <property type="match status" value="1"/>
</dbReference>
<organism evidence="7 8">
    <name type="scientific">Caenorhabditis angaria</name>
    <dbReference type="NCBI Taxonomy" id="860376"/>
    <lineage>
        <taxon>Eukaryota</taxon>
        <taxon>Metazoa</taxon>
        <taxon>Ecdysozoa</taxon>
        <taxon>Nematoda</taxon>
        <taxon>Chromadorea</taxon>
        <taxon>Rhabditida</taxon>
        <taxon>Rhabditina</taxon>
        <taxon>Rhabditomorpha</taxon>
        <taxon>Rhabditoidea</taxon>
        <taxon>Rhabditidae</taxon>
        <taxon>Peloderinae</taxon>
        <taxon>Caenorhabditis</taxon>
    </lineage>
</organism>
<dbReference type="InterPro" id="IPR011009">
    <property type="entry name" value="Kinase-like_dom_sf"/>
</dbReference>
<dbReference type="Gene3D" id="3.30.200.20">
    <property type="entry name" value="Phosphorylase Kinase, domain 1"/>
    <property type="match status" value="1"/>
</dbReference>
<evidence type="ECO:0000256" key="1">
    <source>
        <dbReference type="ARBA" id="ARBA00022679"/>
    </source>
</evidence>
<proteinExistence type="predicted"/>
<evidence type="ECO:0000259" key="6">
    <source>
        <dbReference type="PROSITE" id="PS50011"/>
    </source>
</evidence>
<evidence type="ECO:0000256" key="2">
    <source>
        <dbReference type="ARBA" id="ARBA00022741"/>
    </source>
</evidence>
<sequence>MLKTCCSEDIELKFDRLCLNRIGFGGFAQVFHIFYKEKDAVLKQLKEPDDDKALAKMLNECELMFLLGPHANICQCYGILHKDPIFSSGIVMEYCAGGDLQNLMEKLKIEEILVETMTVLGWCRQISATMQYVSQKIVHADLKPMNIEFPLKNHDFQDFRQNQPDLRQFRRKSTGFHRYVQQKLQEQTLPGSGLTATTSGISPLFRSTFAFLIIT</sequence>
<keyword evidence="1" id="KW-0808">Transferase</keyword>
<dbReference type="InterPro" id="IPR045269">
    <property type="entry name" value="Atg1-like"/>
</dbReference>
<dbReference type="AlphaFoldDB" id="A0A9P1I9E2"/>
<dbReference type="SMART" id="SM00220">
    <property type="entry name" value="S_TKc"/>
    <property type="match status" value="1"/>
</dbReference>
<protein>
    <recommendedName>
        <fullName evidence="6">Protein kinase domain-containing protein</fullName>
    </recommendedName>
</protein>
<dbReference type="Proteomes" id="UP001152747">
    <property type="component" value="Unassembled WGS sequence"/>
</dbReference>
<evidence type="ECO:0000313" key="7">
    <source>
        <dbReference type="EMBL" id="CAI5440869.1"/>
    </source>
</evidence>
<evidence type="ECO:0000256" key="5">
    <source>
        <dbReference type="PROSITE-ProRule" id="PRU10141"/>
    </source>
</evidence>
<reference evidence="7" key="1">
    <citation type="submission" date="2022-11" db="EMBL/GenBank/DDBJ databases">
        <authorList>
            <person name="Kikuchi T."/>
        </authorList>
    </citation>
    <scope>NUCLEOTIDE SEQUENCE</scope>
    <source>
        <strain evidence="7">PS1010</strain>
    </source>
</reference>
<dbReference type="GO" id="GO:0005776">
    <property type="term" value="C:autophagosome"/>
    <property type="evidence" value="ECO:0007669"/>
    <property type="project" value="TreeGrafter"/>
</dbReference>